<dbReference type="Gene3D" id="3.40.50.1390">
    <property type="entry name" value="Resolvase, N-terminal catalytic domain"/>
    <property type="match status" value="1"/>
</dbReference>
<evidence type="ECO:0000256" key="5">
    <source>
        <dbReference type="ARBA" id="ARBA00023172"/>
    </source>
</evidence>
<feature type="region of interest" description="Disordered" evidence="7">
    <location>
        <begin position="197"/>
        <end position="232"/>
    </location>
</feature>
<evidence type="ECO:0000256" key="4">
    <source>
        <dbReference type="ARBA" id="ARBA00023125"/>
    </source>
</evidence>
<comment type="caution">
    <text evidence="9">The sequence shown here is derived from an EMBL/GenBank/DDBJ whole genome shotgun (WGS) entry which is preliminary data.</text>
</comment>
<accession>A0A829XAU5</accession>
<dbReference type="InterPro" id="IPR006119">
    <property type="entry name" value="Resolv_N"/>
</dbReference>
<proteinExistence type="inferred from homology"/>
<organism evidence="9 11">
    <name type="scientific">Gluconobacter oxydans NBRC 3293</name>
    <dbReference type="NCBI Taxonomy" id="1315969"/>
    <lineage>
        <taxon>Bacteria</taxon>
        <taxon>Pseudomonadati</taxon>
        <taxon>Pseudomonadota</taxon>
        <taxon>Alphaproteobacteria</taxon>
        <taxon>Acetobacterales</taxon>
        <taxon>Acetobacteraceae</taxon>
        <taxon>Gluconobacter</taxon>
    </lineage>
</organism>
<feature type="active site" description="O-(5'-phospho-DNA)-serine intermediate" evidence="6">
    <location>
        <position position="20"/>
    </location>
</feature>
<feature type="domain" description="Resolvase/invertase-type recombinase catalytic" evidence="8">
    <location>
        <begin position="12"/>
        <end position="149"/>
    </location>
</feature>
<evidence type="ECO:0000256" key="6">
    <source>
        <dbReference type="PIRSR" id="PIRSR606118-50"/>
    </source>
</evidence>
<sequence>MTGTVKIGFSDILVGYMRVSSVDERQSVYLQRDALVQAGVDERHIFQDKASGARDDRPGLKKCLSYIKSGDTLVVWKLDRLGRSLPHLLTIIEDLKAKSVAFRSLTEQMDTTTSHGELMFSLFGALAQYERALIHERVMAGLAAAKRRGRIGGRPPSISQERLDMALDYLNKGESKLSVARRLTIPRTTLLNTLERIGWQPRSESEEGDGDVDERTAENNEKKPLNRRRRQA</sequence>
<dbReference type="PANTHER" id="PTHR30461:SF2">
    <property type="entry name" value="SERINE RECOMBINASE PINE-RELATED"/>
    <property type="match status" value="1"/>
</dbReference>
<dbReference type="InterPro" id="IPR006118">
    <property type="entry name" value="Recombinase_CS"/>
</dbReference>
<dbReference type="GO" id="GO:0015074">
    <property type="term" value="P:DNA integration"/>
    <property type="evidence" value="ECO:0007669"/>
    <property type="project" value="UniProtKB-KW"/>
</dbReference>
<keyword evidence="4" id="KW-0238">DNA-binding</keyword>
<name>A0A829XAU5_GLUOY</name>
<dbReference type="SUPFAM" id="SSF46689">
    <property type="entry name" value="Homeodomain-like"/>
    <property type="match status" value="1"/>
</dbReference>
<dbReference type="GO" id="GO:0000150">
    <property type="term" value="F:DNA strand exchange activity"/>
    <property type="evidence" value="ECO:0007669"/>
    <property type="project" value="UniProtKB-KW"/>
</dbReference>
<evidence type="ECO:0000259" key="8">
    <source>
        <dbReference type="PROSITE" id="PS51736"/>
    </source>
</evidence>
<evidence type="ECO:0000256" key="7">
    <source>
        <dbReference type="SAM" id="MobiDB-lite"/>
    </source>
</evidence>
<gene>
    <name evidence="9" type="ORF">NBRC3293_2966</name>
    <name evidence="10" type="ORF">NBRC3293_3086</name>
</gene>
<dbReference type="EMBL" id="BARJ01000021">
    <property type="protein sequence ID" value="GEM18589.1"/>
    <property type="molecule type" value="Genomic_DNA"/>
</dbReference>
<evidence type="ECO:0000256" key="3">
    <source>
        <dbReference type="ARBA" id="ARBA00023100"/>
    </source>
</evidence>
<dbReference type="PANTHER" id="PTHR30461">
    <property type="entry name" value="DNA-INVERTASE FROM LAMBDOID PROPHAGE"/>
    <property type="match status" value="1"/>
</dbReference>
<dbReference type="InterPro" id="IPR009057">
    <property type="entry name" value="Homeodomain-like_sf"/>
</dbReference>
<keyword evidence="3" id="KW-0230">DNA invertase</keyword>
<evidence type="ECO:0000313" key="9">
    <source>
        <dbReference type="EMBL" id="GEM18469.1"/>
    </source>
</evidence>
<feature type="compositionally biased region" description="Basic and acidic residues" evidence="7">
    <location>
        <begin position="213"/>
        <end position="224"/>
    </location>
</feature>
<evidence type="ECO:0000313" key="11">
    <source>
        <dbReference type="Proteomes" id="UP000484858"/>
    </source>
</evidence>
<evidence type="ECO:0000256" key="1">
    <source>
        <dbReference type="ARBA" id="ARBA00009913"/>
    </source>
</evidence>
<evidence type="ECO:0000256" key="2">
    <source>
        <dbReference type="ARBA" id="ARBA00022908"/>
    </source>
</evidence>
<dbReference type="GO" id="GO:0003677">
    <property type="term" value="F:DNA binding"/>
    <property type="evidence" value="ECO:0007669"/>
    <property type="project" value="UniProtKB-KW"/>
</dbReference>
<dbReference type="Pfam" id="PF00239">
    <property type="entry name" value="Resolvase"/>
    <property type="match status" value="1"/>
</dbReference>
<evidence type="ECO:0000313" key="10">
    <source>
        <dbReference type="EMBL" id="GEM18589.1"/>
    </source>
</evidence>
<reference evidence="9 11" key="1">
    <citation type="submission" date="2013-04" db="EMBL/GenBank/DDBJ databases">
        <title>Gluconobacter oxydans NBRC 3293 whole genome sequence.</title>
        <authorList>
            <person name="Matsutani M."/>
            <person name="Yakushi T."/>
            <person name="Matsushita K."/>
        </authorList>
    </citation>
    <scope>NUCLEOTIDE SEQUENCE [LARGE SCALE GENOMIC DNA]</scope>
    <source>
        <strain evidence="9 11">NBRC 3293</strain>
    </source>
</reference>
<dbReference type="InterPro" id="IPR050639">
    <property type="entry name" value="SSR_resolvase"/>
</dbReference>
<dbReference type="Proteomes" id="UP000484858">
    <property type="component" value="Unassembled WGS sequence"/>
</dbReference>
<dbReference type="SMART" id="SM00857">
    <property type="entry name" value="Resolvase"/>
    <property type="match status" value="1"/>
</dbReference>
<dbReference type="PROSITE" id="PS51736">
    <property type="entry name" value="RECOMBINASES_3"/>
    <property type="match status" value="1"/>
</dbReference>
<protein>
    <recommendedName>
        <fullName evidence="8">Resolvase/invertase-type recombinase catalytic domain-containing protein</fullName>
    </recommendedName>
</protein>
<dbReference type="SUPFAM" id="SSF53041">
    <property type="entry name" value="Resolvase-like"/>
    <property type="match status" value="1"/>
</dbReference>
<dbReference type="EMBL" id="BARJ01000014">
    <property type="protein sequence ID" value="GEM18469.1"/>
    <property type="molecule type" value="Genomic_DNA"/>
</dbReference>
<dbReference type="FunFam" id="3.40.50.1390:FF:000001">
    <property type="entry name" value="DNA recombinase"/>
    <property type="match status" value="1"/>
</dbReference>
<comment type="similarity">
    <text evidence="1">Belongs to the site-specific recombinase resolvase family.</text>
</comment>
<dbReference type="PROSITE" id="PS00398">
    <property type="entry name" value="RECOMBINASES_2"/>
    <property type="match status" value="1"/>
</dbReference>
<keyword evidence="5" id="KW-0233">DNA recombination</keyword>
<dbReference type="CDD" id="cd03768">
    <property type="entry name" value="SR_ResInv"/>
    <property type="match status" value="1"/>
</dbReference>
<dbReference type="InterPro" id="IPR036162">
    <property type="entry name" value="Resolvase-like_N_sf"/>
</dbReference>
<dbReference type="AlphaFoldDB" id="A0A829XAU5"/>
<keyword evidence="2" id="KW-0229">DNA integration</keyword>